<dbReference type="InterPro" id="IPR003593">
    <property type="entry name" value="AAA+_ATPase"/>
</dbReference>
<dbReference type="SUPFAM" id="SSF90123">
    <property type="entry name" value="ABC transporter transmembrane region"/>
    <property type="match status" value="1"/>
</dbReference>
<evidence type="ECO:0000256" key="9">
    <source>
        <dbReference type="SAM" id="Phobius"/>
    </source>
</evidence>
<dbReference type="GO" id="GO:0016887">
    <property type="term" value="F:ATP hydrolysis activity"/>
    <property type="evidence" value="ECO:0007669"/>
    <property type="project" value="InterPro"/>
</dbReference>
<reference evidence="12" key="1">
    <citation type="submission" date="2013-08" db="EMBL/GenBank/DDBJ databases">
        <title>Comparison of modified E. coli strains.</title>
        <authorList>
            <person name="Juergensen J."/>
            <person name="Bonge A."/>
            <person name="Streit W.R."/>
        </authorList>
    </citation>
    <scope>NUCLEOTIDE SEQUENCE</scope>
</reference>
<comment type="subcellular location">
    <subcellularLocation>
        <location evidence="1">Cell membrane</location>
        <topology evidence="1">Multi-pass membrane protein</topology>
    </subcellularLocation>
</comment>
<dbReference type="InterPro" id="IPR036640">
    <property type="entry name" value="ABC1_TM_sf"/>
</dbReference>
<feature type="domain" description="ABC transporter" evidence="10">
    <location>
        <begin position="465"/>
        <end position="698"/>
    </location>
</feature>
<protein>
    <submittedName>
        <fullName evidence="12">Putative ABC transporter ATP-binding protein</fullName>
    </submittedName>
</protein>
<dbReference type="GO" id="GO:0034040">
    <property type="term" value="F:ATPase-coupled lipid transmembrane transporter activity"/>
    <property type="evidence" value="ECO:0007669"/>
    <property type="project" value="TreeGrafter"/>
</dbReference>
<dbReference type="SUPFAM" id="SSF52540">
    <property type="entry name" value="P-loop containing nucleoside triphosphate hydrolases"/>
    <property type="match status" value="1"/>
</dbReference>
<proteinExistence type="predicted"/>
<accession>A0A0H3U828</accession>
<dbReference type="PROSITE" id="PS50893">
    <property type="entry name" value="ABC_TRANSPORTER_2"/>
    <property type="match status" value="1"/>
</dbReference>
<keyword evidence="8 9" id="KW-0472">Membrane</keyword>
<dbReference type="AlphaFoldDB" id="A0A0H3U828"/>
<dbReference type="Pfam" id="PF00664">
    <property type="entry name" value="ABC_membrane"/>
    <property type="match status" value="1"/>
</dbReference>
<keyword evidence="6 12" id="KW-0067">ATP-binding</keyword>
<feature type="domain" description="ABC transmembrane type-1" evidence="11">
    <location>
        <begin position="159"/>
        <end position="433"/>
    </location>
</feature>
<evidence type="ECO:0000256" key="4">
    <source>
        <dbReference type="ARBA" id="ARBA00022692"/>
    </source>
</evidence>
<dbReference type="GO" id="GO:0005886">
    <property type="term" value="C:plasma membrane"/>
    <property type="evidence" value="ECO:0007669"/>
    <property type="project" value="UniProtKB-SubCell"/>
</dbReference>
<keyword evidence="5" id="KW-0547">Nucleotide-binding</keyword>
<evidence type="ECO:0000313" key="12">
    <source>
        <dbReference type="EMBL" id="AIF26656.1"/>
    </source>
</evidence>
<dbReference type="PROSITE" id="PS50929">
    <property type="entry name" value="ABC_TM1F"/>
    <property type="match status" value="1"/>
</dbReference>
<dbReference type="GO" id="GO:0140359">
    <property type="term" value="F:ABC-type transporter activity"/>
    <property type="evidence" value="ECO:0007669"/>
    <property type="project" value="InterPro"/>
</dbReference>
<feature type="transmembrane region" description="Helical" evidence="9">
    <location>
        <begin position="155"/>
        <end position="175"/>
    </location>
</feature>
<feature type="transmembrane region" description="Helical" evidence="9">
    <location>
        <begin position="290"/>
        <end position="314"/>
    </location>
</feature>
<dbReference type="InterPro" id="IPR003439">
    <property type="entry name" value="ABC_transporter-like_ATP-bd"/>
</dbReference>
<feature type="transmembrane region" description="Helical" evidence="9">
    <location>
        <begin position="262"/>
        <end position="284"/>
    </location>
</feature>
<dbReference type="PROSITE" id="PS00211">
    <property type="entry name" value="ABC_TRANSPORTER_1"/>
    <property type="match status" value="1"/>
</dbReference>
<evidence type="ECO:0000259" key="11">
    <source>
        <dbReference type="PROSITE" id="PS50929"/>
    </source>
</evidence>
<evidence type="ECO:0000256" key="8">
    <source>
        <dbReference type="ARBA" id="ARBA00023136"/>
    </source>
</evidence>
<name>A0A0H3U828_9BACT</name>
<dbReference type="FunFam" id="3.40.50.300:FF:000299">
    <property type="entry name" value="ABC transporter ATP-binding protein/permease"/>
    <property type="match status" value="1"/>
</dbReference>
<dbReference type="InterPro" id="IPR017871">
    <property type="entry name" value="ABC_transporter-like_CS"/>
</dbReference>
<dbReference type="EMBL" id="KF540241">
    <property type="protein sequence ID" value="AIF26656.1"/>
    <property type="molecule type" value="Genomic_DNA"/>
</dbReference>
<dbReference type="Gene3D" id="3.40.50.300">
    <property type="entry name" value="P-loop containing nucleotide triphosphate hydrolases"/>
    <property type="match status" value="1"/>
</dbReference>
<dbReference type="InterPro" id="IPR039421">
    <property type="entry name" value="Type_1_exporter"/>
</dbReference>
<dbReference type="InterPro" id="IPR011527">
    <property type="entry name" value="ABC1_TM_dom"/>
</dbReference>
<keyword evidence="3" id="KW-1003">Cell membrane</keyword>
<evidence type="ECO:0000256" key="3">
    <source>
        <dbReference type="ARBA" id="ARBA00022475"/>
    </source>
</evidence>
<dbReference type="PANTHER" id="PTHR24221:SF654">
    <property type="entry name" value="ATP-BINDING CASSETTE SUB-FAMILY B MEMBER 6"/>
    <property type="match status" value="1"/>
</dbReference>
<dbReference type="GO" id="GO:0005524">
    <property type="term" value="F:ATP binding"/>
    <property type="evidence" value="ECO:0007669"/>
    <property type="project" value="UniProtKB-KW"/>
</dbReference>
<feature type="transmembrane region" description="Helical" evidence="9">
    <location>
        <begin position="380"/>
        <end position="402"/>
    </location>
</feature>
<sequence>MQRAADNLSQALVRESFSFEEVEDDIILILRYYKLPFVKVPKEVTDENDKLAYVCRSSGLMRRTVKLEKGWHKCAFGAFLCKFKDSDTYVAVVPNTFGNYSYYDKKNKKRVRINSKNAELLDDTAICFYKPLPNSEISVMQLVQFGLSAWSVSDILYTVALMLFSTAVGLLLPVLNEFLFSNVVTTGSVSLLLSTVLYIVCVNITMLLINVMKSMFSQRNGVKMDAALRSATMMRTLSLSPEFFSQYSSGEIITRMDYMNAISMRIVSTIFGTILPSIFSLAYITQISAYTSVLVLPSLVVIFAQVLFSVYTTFRQMAISKRIMEIDAENSGIGIEMISSVQKIKLTGSEKRMFARYADEYAKSSRLSYNPPFFNKYNGVISLAITLAGQLLIYSTVIGTSITAAQYYAFQASFGMISGAITSLVGVAIEVANLKPSIEMVQPMIHAVPENADKSKEVLTLDGRIEMNNVSFRYNENGKNIINDLSIKIEPGQYLAIVGKTGCGKSTLIKLLLGFVTPQAGSIMFDNFDLTSLDKRSLRRKIGTVMQNDQLFTADIYSNIVICEPSLPMDRAWEAAEIAGIADDIRSMPMGMHTVISEGGGGISGGQRQRIAIARAVAPRPKILIFDEATSALDNITQKKISQALDKLDCTRIVIAHRLSTIKNCDRIIVLDEGHIVEDGTYDELLAKQGFFADLIERQRLDA</sequence>
<evidence type="ECO:0000256" key="7">
    <source>
        <dbReference type="ARBA" id="ARBA00022989"/>
    </source>
</evidence>
<evidence type="ECO:0000256" key="5">
    <source>
        <dbReference type="ARBA" id="ARBA00022741"/>
    </source>
</evidence>
<evidence type="ECO:0000256" key="1">
    <source>
        <dbReference type="ARBA" id="ARBA00004651"/>
    </source>
</evidence>
<dbReference type="PANTHER" id="PTHR24221">
    <property type="entry name" value="ATP-BINDING CASSETTE SUB-FAMILY B"/>
    <property type="match status" value="1"/>
</dbReference>
<keyword evidence="7 9" id="KW-1133">Transmembrane helix</keyword>
<dbReference type="Gene3D" id="1.20.1560.10">
    <property type="entry name" value="ABC transporter type 1, transmembrane domain"/>
    <property type="match status" value="1"/>
</dbReference>
<evidence type="ECO:0000256" key="6">
    <source>
        <dbReference type="ARBA" id="ARBA00022840"/>
    </source>
</evidence>
<keyword evidence="4 9" id="KW-0812">Transmembrane</keyword>
<dbReference type="Pfam" id="PF00005">
    <property type="entry name" value="ABC_tran"/>
    <property type="match status" value="1"/>
</dbReference>
<evidence type="ECO:0000256" key="2">
    <source>
        <dbReference type="ARBA" id="ARBA00022448"/>
    </source>
</evidence>
<feature type="transmembrane region" description="Helical" evidence="9">
    <location>
        <begin position="408"/>
        <end position="432"/>
    </location>
</feature>
<feature type="transmembrane region" description="Helical" evidence="9">
    <location>
        <begin position="187"/>
        <end position="209"/>
    </location>
</feature>
<organism evidence="12">
    <name type="scientific">uncultured bacterium fosmid pJB77G10</name>
    <dbReference type="NCBI Taxonomy" id="1478069"/>
    <lineage>
        <taxon>Bacteria</taxon>
        <taxon>environmental samples</taxon>
    </lineage>
</organism>
<dbReference type="InterPro" id="IPR027417">
    <property type="entry name" value="P-loop_NTPase"/>
</dbReference>
<keyword evidence="2" id="KW-0813">Transport</keyword>
<dbReference type="SMART" id="SM00382">
    <property type="entry name" value="AAA"/>
    <property type="match status" value="1"/>
</dbReference>
<evidence type="ECO:0000259" key="10">
    <source>
        <dbReference type="PROSITE" id="PS50893"/>
    </source>
</evidence>